<comment type="subcellular location">
    <subcellularLocation>
        <location evidence="1">Nucleus</location>
        <location evidence="1">Nucleolus</location>
    </subcellularLocation>
</comment>
<keyword evidence="3" id="KW-0690">Ribosome biogenesis</keyword>
<dbReference type="PIRSF" id="PIRSF005378">
    <property type="entry name" value="RNA3'_term_phos_cycl_euk"/>
    <property type="match status" value="1"/>
</dbReference>
<sequence>MSSTVSSLPPLEFEGCNYFRQRIILSLLSGRAIRIINIRTDEADPGLVDYEVAFLKLIDRVTNGTNATIGYTGSSVTFRPGALIGGKLEFDCGVSRGIGYFLEPIITLAPFCKKPTVITLTGITNSDNDLCVDTIRTVMLPTLIRFGIEDGLEMKINRRGAPPLGGGEVFFRCLPVKALKAVDFSDAGRIKRIRGIAYSARMSPAHASRSIEAARSLLNKFIPDVYIYADHYSGRKAKKTAATTALGEIAAAEAGLSPGYGISLVAESTTGALLSAESCGAAGEPPEELGLRVARLLYSAIDKGGICDALFQNLHLLLVTLSPEDVSRLRFGKLTPYTIQYLQDLKEFFGIVFKLKADNESRTVLLSAMGIGFTNVHRKID</sequence>
<evidence type="ECO:0000256" key="1">
    <source>
        <dbReference type="ARBA" id="ARBA00004604"/>
    </source>
</evidence>
<dbReference type="PROSITE" id="PS01287">
    <property type="entry name" value="RTC"/>
    <property type="match status" value="1"/>
</dbReference>
<dbReference type="InterPro" id="IPR013792">
    <property type="entry name" value="RNA3'P_cycl/enolpyr_Trfase_a/b"/>
</dbReference>
<feature type="domain" description="RNA 3'-terminal phosphate cyclase" evidence="5">
    <location>
        <begin position="12"/>
        <end position="354"/>
    </location>
</feature>
<reference evidence="7" key="1">
    <citation type="submission" date="2013-04" db="EMBL/GenBank/DDBJ databases">
        <title>The Genome Sequence of Fonticula alba ATCC 38817.</title>
        <authorList>
            <consortium name="The Broad Institute Genomics Platform"/>
            <person name="Russ C."/>
            <person name="Cuomo C."/>
            <person name="Burger G."/>
            <person name="Gray M.W."/>
            <person name="Holland P.W.H."/>
            <person name="King N."/>
            <person name="Lang F.B.F."/>
            <person name="Roger A.J."/>
            <person name="Ruiz-Trillo I."/>
            <person name="Brown M."/>
            <person name="Walker B."/>
            <person name="Young S."/>
            <person name="Zeng Q."/>
            <person name="Gargeya S."/>
            <person name="Fitzgerald M."/>
            <person name="Haas B."/>
            <person name="Abouelleil A."/>
            <person name="Allen A.W."/>
            <person name="Alvarado L."/>
            <person name="Arachchi H.M."/>
            <person name="Berlin A.M."/>
            <person name="Chapman S.B."/>
            <person name="Gainer-Dewar J."/>
            <person name="Goldberg J."/>
            <person name="Griggs A."/>
            <person name="Gujja S."/>
            <person name="Hansen M."/>
            <person name="Howarth C."/>
            <person name="Imamovic A."/>
            <person name="Ireland A."/>
            <person name="Larimer J."/>
            <person name="McCowan C."/>
            <person name="Murphy C."/>
            <person name="Pearson M."/>
            <person name="Poon T.W."/>
            <person name="Priest M."/>
            <person name="Roberts A."/>
            <person name="Saif S."/>
            <person name="Shea T."/>
            <person name="Sisk P."/>
            <person name="Sykes S."/>
            <person name="Wortman J."/>
            <person name="Nusbaum C."/>
            <person name="Birren B."/>
        </authorList>
    </citation>
    <scope>NUCLEOTIDE SEQUENCE [LARGE SCALE GENOMIC DNA]</scope>
    <source>
        <strain evidence="7">ATCC 38817</strain>
    </source>
</reference>
<dbReference type="NCBIfam" id="TIGR03400">
    <property type="entry name" value="18S_RNA_Rcl1p"/>
    <property type="match status" value="1"/>
</dbReference>
<evidence type="ECO:0000256" key="4">
    <source>
        <dbReference type="ARBA" id="ARBA00023242"/>
    </source>
</evidence>
<dbReference type="GO" id="GO:0005730">
    <property type="term" value="C:nucleolus"/>
    <property type="evidence" value="ECO:0007669"/>
    <property type="project" value="UniProtKB-SubCell"/>
</dbReference>
<dbReference type="AlphaFoldDB" id="A0A058ZCY2"/>
<dbReference type="InterPro" id="IPR016443">
    <property type="entry name" value="RNA3'_term_phos_cyc_type_2"/>
</dbReference>
<accession>A0A058ZCY2</accession>
<name>A0A058ZCY2_FONAL</name>
<dbReference type="OMA" id="YTDQNKG"/>
<evidence type="ECO:0000259" key="6">
    <source>
        <dbReference type="Pfam" id="PF05189"/>
    </source>
</evidence>
<dbReference type="InterPro" id="IPR000228">
    <property type="entry name" value="RNA3'_term_phos_cyc"/>
</dbReference>
<evidence type="ECO:0000313" key="7">
    <source>
        <dbReference type="EMBL" id="KCV72270.1"/>
    </source>
</evidence>
<comment type="similarity">
    <text evidence="2">Belongs to the RNA 3'-terminal cyclase family. Type 2 subfamily.</text>
</comment>
<dbReference type="SUPFAM" id="SSF55205">
    <property type="entry name" value="EPT/RTPC-like"/>
    <property type="match status" value="1"/>
</dbReference>
<dbReference type="EMBL" id="KB932202">
    <property type="protein sequence ID" value="KCV72270.1"/>
    <property type="molecule type" value="Genomic_DNA"/>
</dbReference>
<dbReference type="Gene3D" id="3.30.360.20">
    <property type="entry name" value="RNA 3'-terminal phosphate cyclase, insert domain"/>
    <property type="match status" value="1"/>
</dbReference>
<gene>
    <name evidence="7" type="ORF">H696_01667</name>
</gene>
<dbReference type="OrthoDB" id="1911237at2759"/>
<dbReference type="InterPro" id="IPR036553">
    <property type="entry name" value="RPTC_insert"/>
</dbReference>
<dbReference type="Pfam" id="PF05189">
    <property type="entry name" value="RTC_insert"/>
    <property type="match status" value="1"/>
</dbReference>
<evidence type="ECO:0000313" key="8">
    <source>
        <dbReference type="Proteomes" id="UP000030693"/>
    </source>
</evidence>
<keyword evidence="8" id="KW-1185">Reference proteome</keyword>
<dbReference type="InterPro" id="IPR020719">
    <property type="entry name" value="RNA3'_term_phos_cycl-like_CS"/>
</dbReference>
<evidence type="ECO:0000256" key="3">
    <source>
        <dbReference type="ARBA" id="ARBA00022517"/>
    </source>
</evidence>
<keyword evidence="4" id="KW-0539">Nucleus</keyword>
<dbReference type="RefSeq" id="XP_009493848.1">
    <property type="nucleotide sequence ID" value="XM_009495573.1"/>
</dbReference>
<dbReference type="GO" id="GO:0004521">
    <property type="term" value="F:RNA endonuclease activity"/>
    <property type="evidence" value="ECO:0007669"/>
    <property type="project" value="TreeGrafter"/>
</dbReference>
<dbReference type="CDD" id="cd00875">
    <property type="entry name" value="RNA_Cyclase_Class_I"/>
    <property type="match status" value="1"/>
</dbReference>
<feature type="domain" description="RNA 3'-terminal phosphate cyclase insert" evidence="6">
    <location>
        <begin position="186"/>
        <end position="301"/>
    </location>
</feature>
<evidence type="ECO:0000259" key="5">
    <source>
        <dbReference type="Pfam" id="PF01137"/>
    </source>
</evidence>
<organism evidence="7">
    <name type="scientific">Fonticula alba</name>
    <name type="common">Slime mold</name>
    <dbReference type="NCBI Taxonomy" id="691883"/>
    <lineage>
        <taxon>Eukaryota</taxon>
        <taxon>Rotosphaerida</taxon>
        <taxon>Fonticulaceae</taxon>
        <taxon>Fonticula</taxon>
    </lineage>
</organism>
<dbReference type="InterPro" id="IPR013791">
    <property type="entry name" value="RNA3'-term_phos_cycl_insert"/>
</dbReference>
<dbReference type="PANTHER" id="PTHR11096:SF1">
    <property type="entry name" value="RNA 3'-TERMINAL PHOSPHATE CYCLASE-LIKE PROTEIN"/>
    <property type="match status" value="1"/>
</dbReference>
<evidence type="ECO:0000256" key="2">
    <source>
        <dbReference type="ARBA" id="ARBA00007089"/>
    </source>
</evidence>
<dbReference type="GO" id="GO:0000479">
    <property type="term" value="P:endonucleolytic cleavage of tricistronic rRNA transcript (SSU-rRNA, 5.8S rRNA, LSU-rRNA)"/>
    <property type="evidence" value="ECO:0007669"/>
    <property type="project" value="TreeGrafter"/>
</dbReference>
<dbReference type="Proteomes" id="UP000030693">
    <property type="component" value="Unassembled WGS sequence"/>
</dbReference>
<dbReference type="Gene3D" id="3.65.10.20">
    <property type="entry name" value="RNA 3'-terminal phosphate cyclase domain"/>
    <property type="match status" value="1"/>
</dbReference>
<dbReference type="Pfam" id="PF01137">
    <property type="entry name" value="RTC"/>
    <property type="match status" value="1"/>
</dbReference>
<dbReference type="STRING" id="691883.A0A058ZCY2"/>
<dbReference type="PANTHER" id="PTHR11096">
    <property type="entry name" value="RNA 3' TERMINAL PHOSPHATE CYCLASE"/>
    <property type="match status" value="1"/>
</dbReference>
<dbReference type="GeneID" id="20526392"/>
<dbReference type="eggNOG" id="KOG3980">
    <property type="taxonomic scope" value="Eukaryota"/>
</dbReference>
<protein>
    <submittedName>
        <fullName evidence="7">18S rRNA biogenesis protein RCL1</fullName>
    </submittedName>
</protein>
<dbReference type="InterPro" id="IPR023797">
    <property type="entry name" value="RNA3'_phos_cyclase_dom"/>
</dbReference>
<dbReference type="InterPro" id="IPR037136">
    <property type="entry name" value="RNA3'_phos_cyclase_dom_sf"/>
</dbReference>
<proteinExistence type="inferred from homology"/>